<dbReference type="AlphaFoldDB" id="A0A1R3RW83"/>
<dbReference type="CDD" id="cd00067">
    <property type="entry name" value="GAL4"/>
    <property type="match status" value="1"/>
</dbReference>
<evidence type="ECO:0000256" key="1">
    <source>
        <dbReference type="ARBA" id="ARBA00004123"/>
    </source>
</evidence>
<dbReference type="GO" id="GO:0009893">
    <property type="term" value="P:positive regulation of metabolic process"/>
    <property type="evidence" value="ECO:0007669"/>
    <property type="project" value="UniProtKB-ARBA"/>
</dbReference>
<dbReference type="GO" id="GO:0000981">
    <property type="term" value="F:DNA-binding transcription factor activity, RNA polymerase II-specific"/>
    <property type="evidence" value="ECO:0007669"/>
    <property type="project" value="InterPro"/>
</dbReference>
<name>A0A1R3RW83_ASPC5</name>
<keyword evidence="6" id="KW-0539">Nucleus</keyword>
<evidence type="ECO:0000313" key="8">
    <source>
        <dbReference type="EMBL" id="OOF98730.1"/>
    </source>
</evidence>
<dbReference type="SMART" id="SM00906">
    <property type="entry name" value="Fungal_trans"/>
    <property type="match status" value="1"/>
</dbReference>
<evidence type="ECO:0000256" key="2">
    <source>
        <dbReference type="ARBA" id="ARBA00022723"/>
    </source>
</evidence>
<protein>
    <recommendedName>
        <fullName evidence="7">Zn(2)-C6 fungal-type domain-containing protein</fullName>
    </recommendedName>
</protein>
<dbReference type="PROSITE" id="PS00463">
    <property type="entry name" value="ZN2_CY6_FUNGAL_1"/>
    <property type="match status" value="1"/>
</dbReference>
<dbReference type="Pfam" id="PF04082">
    <property type="entry name" value="Fungal_trans"/>
    <property type="match status" value="1"/>
</dbReference>
<dbReference type="PROSITE" id="PS50048">
    <property type="entry name" value="ZN2_CY6_FUNGAL_2"/>
    <property type="match status" value="1"/>
</dbReference>
<dbReference type="CDD" id="cd12148">
    <property type="entry name" value="fungal_TF_MHR"/>
    <property type="match status" value="1"/>
</dbReference>
<sequence>MSALGAEETIQQRQHRRALVPRACEGCKIRKIRCDRTIPCSNCQVSKITCRHPNDRSRSQLQADRIEKLEALVERLDTRFRDVESKLMALDHAKCMPVVEDAVNRISCESRPIEGSHLYEGDSSFTSVSLQASRNAQIAASSGPRNGSGIEHSLGHLGKMLNDSHELSKNTFFFSKSTSSSKAPLKALSATLVTSILRSMKVRRPIFLSSYAISDLQLVEELCQGVYFITSQASVGQIASMHGVLFFVLKELIAMNDELCQRFDLATHLGHCEQIFVAAIETYDVLVVPSFENIIALTMGMLKAQGEAKPSLFWTLLSAAATQCQSLGYHRETTYRNITSRKADSIRRLFWTVYTFDKNMSLLLGRVSNFENLKIDARHPAISTDPALRPWDESFIMGIKMAEFQDRIFTGLYSAATSIKAPSDRVWLIDDLASTMEQWYLELKQITSEGVNNPQVFNMSRGNWDISFYSTLTLLFHASSTMGTGIQISSHCFNAARNSLLAHLDCFPQYQKSNLLSDGEYFNWILLFSSFTPFLVVFLHAISAKDIESVTLLAQVIGTFENFRRASQGSERLYQICATFTQIAEKLVQSQSSSIGMYDPKDNSVILADISEGTSIFPPETFQDVFEIDDVNRATSLYATDVLNDWFTEQPFLWNRFESGLETFQQ</sequence>
<dbReference type="OMA" id="YHREITY"/>
<dbReference type="InterPro" id="IPR036864">
    <property type="entry name" value="Zn2-C6_fun-type_DNA-bd_sf"/>
</dbReference>
<evidence type="ECO:0000256" key="4">
    <source>
        <dbReference type="ARBA" id="ARBA00023125"/>
    </source>
</evidence>
<dbReference type="InterPro" id="IPR001138">
    <property type="entry name" value="Zn2Cys6_DnaBD"/>
</dbReference>
<keyword evidence="9" id="KW-1185">Reference proteome</keyword>
<dbReference type="GO" id="GO:0005634">
    <property type="term" value="C:nucleus"/>
    <property type="evidence" value="ECO:0007669"/>
    <property type="project" value="UniProtKB-SubCell"/>
</dbReference>
<dbReference type="SMART" id="SM00066">
    <property type="entry name" value="GAL4"/>
    <property type="match status" value="1"/>
</dbReference>
<gene>
    <name evidence="8" type="ORF">ASPCADRAFT_504320</name>
</gene>
<dbReference type="VEuPathDB" id="FungiDB:ASPCADRAFT_504320"/>
<reference evidence="9" key="1">
    <citation type="journal article" date="2017" name="Genome Biol.">
        <title>Comparative genomics reveals high biological diversity and specific adaptations in the industrially and medically important fungal genus Aspergillus.</title>
        <authorList>
            <person name="de Vries R.P."/>
            <person name="Riley R."/>
            <person name="Wiebenga A."/>
            <person name="Aguilar-Osorio G."/>
            <person name="Amillis S."/>
            <person name="Uchima C.A."/>
            <person name="Anderluh G."/>
            <person name="Asadollahi M."/>
            <person name="Askin M."/>
            <person name="Barry K."/>
            <person name="Battaglia E."/>
            <person name="Bayram O."/>
            <person name="Benocci T."/>
            <person name="Braus-Stromeyer S.A."/>
            <person name="Caldana C."/>
            <person name="Canovas D."/>
            <person name="Cerqueira G.C."/>
            <person name="Chen F."/>
            <person name="Chen W."/>
            <person name="Choi C."/>
            <person name="Clum A."/>
            <person name="Dos Santos R.A."/>
            <person name="Damasio A.R."/>
            <person name="Diallinas G."/>
            <person name="Emri T."/>
            <person name="Fekete E."/>
            <person name="Flipphi M."/>
            <person name="Freyberg S."/>
            <person name="Gallo A."/>
            <person name="Gournas C."/>
            <person name="Habgood R."/>
            <person name="Hainaut M."/>
            <person name="Harispe M.L."/>
            <person name="Henrissat B."/>
            <person name="Hilden K.S."/>
            <person name="Hope R."/>
            <person name="Hossain A."/>
            <person name="Karabika E."/>
            <person name="Karaffa L."/>
            <person name="Karanyi Z."/>
            <person name="Krasevec N."/>
            <person name="Kuo A."/>
            <person name="Kusch H."/>
            <person name="LaButti K."/>
            <person name="Lagendijk E.L."/>
            <person name="Lapidus A."/>
            <person name="Levasseur A."/>
            <person name="Lindquist E."/>
            <person name="Lipzen A."/>
            <person name="Logrieco A.F."/>
            <person name="MacCabe A."/>
            <person name="Maekelae M.R."/>
            <person name="Malavazi I."/>
            <person name="Melin P."/>
            <person name="Meyer V."/>
            <person name="Mielnichuk N."/>
            <person name="Miskei M."/>
            <person name="Molnar A.P."/>
            <person name="Mule G."/>
            <person name="Ngan C.Y."/>
            <person name="Orejas M."/>
            <person name="Orosz E."/>
            <person name="Ouedraogo J.P."/>
            <person name="Overkamp K.M."/>
            <person name="Park H.-S."/>
            <person name="Perrone G."/>
            <person name="Piumi F."/>
            <person name="Punt P.J."/>
            <person name="Ram A.F."/>
            <person name="Ramon A."/>
            <person name="Rauscher S."/>
            <person name="Record E."/>
            <person name="Riano-Pachon D.M."/>
            <person name="Robert V."/>
            <person name="Roehrig J."/>
            <person name="Ruller R."/>
            <person name="Salamov A."/>
            <person name="Salih N.S."/>
            <person name="Samson R.A."/>
            <person name="Sandor E."/>
            <person name="Sanguinetti M."/>
            <person name="Schuetze T."/>
            <person name="Sepcic K."/>
            <person name="Shelest E."/>
            <person name="Sherlock G."/>
            <person name="Sophianopoulou V."/>
            <person name="Squina F.M."/>
            <person name="Sun H."/>
            <person name="Susca A."/>
            <person name="Todd R.B."/>
            <person name="Tsang A."/>
            <person name="Unkles S.E."/>
            <person name="van de Wiele N."/>
            <person name="van Rossen-Uffink D."/>
            <person name="Oliveira J.V."/>
            <person name="Vesth T.C."/>
            <person name="Visser J."/>
            <person name="Yu J.-H."/>
            <person name="Zhou M."/>
            <person name="Andersen M.R."/>
            <person name="Archer D.B."/>
            <person name="Baker S.E."/>
            <person name="Benoit I."/>
            <person name="Brakhage A.A."/>
            <person name="Braus G.H."/>
            <person name="Fischer R."/>
            <person name="Frisvad J.C."/>
            <person name="Goldman G.H."/>
            <person name="Houbraken J."/>
            <person name="Oakley B."/>
            <person name="Pocsi I."/>
            <person name="Scazzocchio C."/>
            <person name="Seiboth B."/>
            <person name="vanKuyk P.A."/>
            <person name="Wortman J."/>
            <person name="Dyer P.S."/>
            <person name="Grigoriev I.V."/>
        </authorList>
    </citation>
    <scope>NUCLEOTIDE SEQUENCE [LARGE SCALE GENOMIC DNA]</scope>
    <source>
        <strain evidence="9">ITEM 5010</strain>
    </source>
</reference>
<evidence type="ECO:0000313" key="9">
    <source>
        <dbReference type="Proteomes" id="UP000188318"/>
    </source>
</evidence>
<keyword evidence="5" id="KW-0804">Transcription</keyword>
<evidence type="ECO:0000256" key="6">
    <source>
        <dbReference type="ARBA" id="ARBA00023242"/>
    </source>
</evidence>
<dbReference type="GO" id="GO:0006351">
    <property type="term" value="P:DNA-templated transcription"/>
    <property type="evidence" value="ECO:0007669"/>
    <property type="project" value="InterPro"/>
</dbReference>
<dbReference type="EMBL" id="KV907495">
    <property type="protein sequence ID" value="OOF98730.1"/>
    <property type="molecule type" value="Genomic_DNA"/>
</dbReference>
<keyword evidence="2" id="KW-0479">Metal-binding</keyword>
<dbReference type="Gene3D" id="4.10.240.10">
    <property type="entry name" value="Zn(2)-C6 fungal-type DNA-binding domain"/>
    <property type="match status" value="1"/>
</dbReference>
<dbReference type="Pfam" id="PF00172">
    <property type="entry name" value="Zn_clus"/>
    <property type="match status" value="1"/>
</dbReference>
<dbReference type="Proteomes" id="UP000188318">
    <property type="component" value="Unassembled WGS sequence"/>
</dbReference>
<proteinExistence type="predicted"/>
<organism evidence="8 9">
    <name type="scientific">Aspergillus carbonarius (strain ITEM 5010)</name>
    <dbReference type="NCBI Taxonomy" id="602072"/>
    <lineage>
        <taxon>Eukaryota</taxon>
        <taxon>Fungi</taxon>
        <taxon>Dikarya</taxon>
        <taxon>Ascomycota</taxon>
        <taxon>Pezizomycotina</taxon>
        <taxon>Eurotiomycetes</taxon>
        <taxon>Eurotiomycetidae</taxon>
        <taxon>Eurotiales</taxon>
        <taxon>Aspergillaceae</taxon>
        <taxon>Aspergillus</taxon>
        <taxon>Aspergillus subgen. Circumdati</taxon>
    </lineage>
</organism>
<dbReference type="GO" id="GO:0008270">
    <property type="term" value="F:zinc ion binding"/>
    <property type="evidence" value="ECO:0007669"/>
    <property type="project" value="InterPro"/>
</dbReference>
<keyword evidence="3" id="KW-0805">Transcription regulation</keyword>
<dbReference type="PANTHER" id="PTHR46910">
    <property type="entry name" value="TRANSCRIPTION FACTOR PDR1"/>
    <property type="match status" value="1"/>
</dbReference>
<dbReference type="InterPro" id="IPR050987">
    <property type="entry name" value="AtrR-like"/>
</dbReference>
<dbReference type="STRING" id="602072.A0A1R3RW83"/>
<dbReference type="SUPFAM" id="SSF57701">
    <property type="entry name" value="Zn2/Cys6 DNA-binding domain"/>
    <property type="match status" value="1"/>
</dbReference>
<accession>A0A1R3RW83</accession>
<dbReference type="PANTHER" id="PTHR46910:SF37">
    <property type="entry name" value="ZN(II)2CYS6 TRANSCRIPTION FACTOR (EUROFUNG)"/>
    <property type="match status" value="1"/>
</dbReference>
<evidence type="ECO:0000256" key="3">
    <source>
        <dbReference type="ARBA" id="ARBA00023015"/>
    </source>
</evidence>
<keyword evidence="4" id="KW-0238">DNA-binding</keyword>
<evidence type="ECO:0000256" key="5">
    <source>
        <dbReference type="ARBA" id="ARBA00023163"/>
    </source>
</evidence>
<dbReference type="GO" id="GO:0003677">
    <property type="term" value="F:DNA binding"/>
    <property type="evidence" value="ECO:0007669"/>
    <property type="project" value="UniProtKB-KW"/>
</dbReference>
<dbReference type="OrthoDB" id="103819at2759"/>
<comment type="subcellular location">
    <subcellularLocation>
        <location evidence="1">Nucleus</location>
    </subcellularLocation>
</comment>
<feature type="domain" description="Zn(2)-C6 fungal-type" evidence="7">
    <location>
        <begin position="23"/>
        <end position="52"/>
    </location>
</feature>
<dbReference type="InterPro" id="IPR007219">
    <property type="entry name" value="XnlR_reg_dom"/>
</dbReference>
<evidence type="ECO:0000259" key="7">
    <source>
        <dbReference type="PROSITE" id="PS50048"/>
    </source>
</evidence>